<keyword evidence="3" id="KW-0547">Nucleotide-binding</keyword>
<dbReference type="CDD" id="cd03235">
    <property type="entry name" value="ABC_Metallic_Cations"/>
    <property type="match status" value="1"/>
</dbReference>
<evidence type="ECO:0000256" key="1">
    <source>
        <dbReference type="ARBA" id="ARBA00005417"/>
    </source>
</evidence>
<evidence type="ECO:0000256" key="4">
    <source>
        <dbReference type="ARBA" id="ARBA00022840"/>
    </source>
</evidence>
<dbReference type="RefSeq" id="WP_163664526.1">
    <property type="nucleotide sequence ID" value="NZ_QZCE01000002.1"/>
</dbReference>
<dbReference type="InterPro" id="IPR050153">
    <property type="entry name" value="Metal_Ion_Import_ABC"/>
</dbReference>
<comment type="caution">
    <text evidence="6">The sequence shown here is derived from an EMBL/GenBank/DDBJ whole genome shotgun (WGS) entry which is preliminary data.</text>
</comment>
<dbReference type="FunFam" id="3.40.50.300:FF:000134">
    <property type="entry name" value="Iron-enterobactin ABC transporter ATP-binding protein"/>
    <property type="match status" value="1"/>
</dbReference>
<dbReference type="SMART" id="SM00382">
    <property type="entry name" value="AAA"/>
    <property type="match status" value="1"/>
</dbReference>
<proteinExistence type="inferred from homology"/>
<dbReference type="GO" id="GO:0016887">
    <property type="term" value="F:ATP hydrolysis activity"/>
    <property type="evidence" value="ECO:0007669"/>
    <property type="project" value="InterPro"/>
</dbReference>
<evidence type="ECO:0000256" key="2">
    <source>
        <dbReference type="ARBA" id="ARBA00022448"/>
    </source>
</evidence>
<dbReference type="Proteomes" id="UP000473574">
    <property type="component" value="Unassembled WGS sequence"/>
</dbReference>
<organism evidence="6 7">
    <name type="scientific">Adonisia turfae CCMR0082</name>
    <dbReference type="NCBI Taxonomy" id="2304604"/>
    <lineage>
        <taxon>Bacteria</taxon>
        <taxon>Bacillati</taxon>
        <taxon>Cyanobacteriota</taxon>
        <taxon>Adonisia</taxon>
        <taxon>Adonisia turfae</taxon>
    </lineage>
</organism>
<dbReference type="SUPFAM" id="SSF52540">
    <property type="entry name" value="P-loop containing nucleoside triphosphate hydrolases"/>
    <property type="match status" value="1"/>
</dbReference>
<dbReference type="EMBL" id="QZCE01000002">
    <property type="protein sequence ID" value="NEZ64333.1"/>
    <property type="molecule type" value="Genomic_DNA"/>
</dbReference>
<dbReference type="PROSITE" id="PS50893">
    <property type="entry name" value="ABC_TRANSPORTER_2"/>
    <property type="match status" value="1"/>
</dbReference>
<dbReference type="GO" id="GO:0005524">
    <property type="term" value="F:ATP binding"/>
    <property type="evidence" value="ECO:0007669"/>
    <property type="project" value="UniProtKB-KW"/>
</dbReference>
<dbReference type="PANTHER" id="PTHR42734">
    <property type="entry name" value="METAL TRANSPORT SYSTEM ATP-BINDING PROTEIN TM_0124-RELATED"/>
    <property type="match status" value="1"/>
</dbReference>
<evidence type="ECO:0000256" key="3">
    <source>
        <dbReference type="ARBA" id="ARBA00022741"/>
    </source>
</evidence>
<protein>
    <submittedName>
        <fullName evidence="6">Metal ABC transporter ATP-binding protein</fullName>
    </submittedName>
</protein>
<dbReference type="Pfam" id="PF00005">
    <property type="entry name" value="ABC_tran"/>
    <property type="match status" value="1"/>
</dbReference>
<keyword evidence="2" id="KW-0813">Transport</keyword>
<accession>A0A6M0S8C7</accession>
<dbReference type="PANTHER" id="PTHR42734:SF17">
    <property type="entry name" value="METAL TRANSPORT SYSTEM ATP-BINDING PROTEIN TM_0124-RELATED"/>
    <property type="match status" value="1"/>
</dbReference>
<dbReference type="InterPro" id="IPR027417">
    <property type="entry name" value="P-loop_NTPase"/>
</dbReference>
<dbReference type="InterPro" id="IPR003593">
    <property type="entry name" value="AAA+_ATPase"/>
</dbReference>
<evidence type="ECO:0000313" key="6">
    <source>
        <dbReference type="EMBL" id="NEZ64333.1"/>
    </source>
</evidence>
<evidence type="ECO:0000259" key="5">
    <source>
        <dbReference type="PROSITE" id="PS50893"/>
    </source>
</evidence>
<sequence>MTEVITLHQVWAGYGTTPVLEDINLVVKERDFIGLIGPNGGGKTTLLKVLLGLISPNSGDVKIMGRPVSQGRKYLGYVPQFLEFDREFPIRVKDVVRMGRSGKRPLLRRYNRKDESMVTRSLEQVGMLALRDRPIGQLSGGERQRVYIARALASEPHILLLDEPTANVDSKIQKSIYDLLADLNQFLTILMISHNLSAVSTYVKTVGCLNHRLFYHNDKLITSEMLEQTYQCPVDLIAHGVPHRVFSHHHND</sequence>
<dbReference type="InterPro" id="IPR003439">
    <property type="entry name" value="ABC_transporter-like_ATP-bd"/>
</dbReference>
<feature type="domain" description="ABC transporter" evidence="5">
    <location>
        <begin position="5"/>
        <end position="242"/>
    </location>
</feature>
<keyword evidence="4 6" id="KW-0067">ATP-binding</keyword>
<gene>
    <name evidence="6" type="ORF">D0962_16295</name>
</gene>
<name>A0A6M0S8C7_9CYAN</name>
<comment type="similarity">
    <text evidence="1">Belongs to the ABC transporter superfamily.</text>
</comment>
<reference evidence="6 7" key="1">
    <citation type="journal article" date="2020" name="Microb. Ecol.">
        <title>Ecogenomics of the Marine Benthic Filamentous Cyanobacterium Adonisia.</title>
        <authorList>
            <person name="Walter J.M."/>
            <person name="Coutinho F.H."/>
            <person name="Leomil L."/>
            <person name="Hargreaves P.I."/>
            <person name="Campeao M.E."/>
            <person name="Vieira V.V."/>
            <person name="Silva B.S."/>
            <person name="Fistarol G.O."/>
            <person name="Salomon P.S."/>
            <person name="Sawabe T."/>
            <person name="Mino S."/>
            <person name="Hosokawa M."/>
            <person name="Miyashita H."/>
            <person name="Maruyama F."/>
            <person name="van Verk M.C."/>
            <person name="Dutilh B.E."/>
            <person name="Thompson C.C."/>
            <person name="Thompson F.L."/>
        </authorList>
    </citation>
    <scope>NUCLEOTIDE SEQUENCE [LARGE SCALE GENOMIC DNA]</scope>
    <source>
        <strain evidence="6 7">CCMR0082</strain>
    </source>
</reference>
<dbReference type="Gene3D" id="3.40.50.300">
    <property type="entry name" value="P-loop containing nucleotide triphosphate hydrolases"/>
    <property type="match status" value="1"/>
</dbReference>
<dbReference type="AlphaFoldDB" id="A0A6M0S8C7"/>
<evidence type="ECO:0000313" key="7">
    <source>
        <dbReference type="Proteomes" id="UP000473574"/>
    </source>
</evidence>